<evidence type="ECO:0000256" key="1">
    <source>
        <dbReference type="ARBA" id="ARBA00022723"/>
    </source>
</evidence>
<name>A0ABV8A248_9DEIO</name>
<evidence type="ECO:0000259" key="5">
    <source>
        <dbReference type="PROSITE" id="PS51007"/>
    </source>
</evidence>
<evidence type="ECO:0000256" key="2">
    <source>
        <dbReference type="ARBA" id="ARBA00023004"/>
    </source>
</evidence>
<keyword evidence="7" id="KW-1185">Reference proteome</keyword>
<dbReference type="RefSeq" id="WP_380075469.1">
    <property type="nucleotide sequence ID" value="NZ_JBHRZF010000008.1"/>
</dbReference>
<comment type="caution">
    <text evidence="6">The sequence shown here is derived from an EMBL/GenBank/DDBJ whole genome shotgun (WGS) entry which is preliminary data.</text>
</comment>
<dbReference type="Gene3D" id="3.90.10.10">
    <property type="entry name" value="Cytochrome C3"/>
    <property type="match status" value="1"/>
</dbReference>
<dbReference type="InterPro" id="IPR036280">
    <property type="entry name" value="Multihaem_cyt_sf"/>
</dbReference>
<keyword evidence="3" id="KW-0349">Heme</keyword>
<keyword evidence="1 3" id="KW-0479">Metal-binding</keyword>
<proteinExistence type="predicted"/>
<dbReference type="EMBL" id="JBHRZF010000008">
    <property type="protein sequence ID" value="MFC3859306.1"/>
    <property type="molecule type" value="Genomic_DNA"/>
</dbReference>
<keyword evidence="2 3" id="KW-0408">Iron</keyword>
<feature type="region of interest" description="Disordered" evidence="4">
    <location>
        <begin position="36"/>
        <end position="58"/>
    </location>
</feature>
<evidence type="ECO:0000256" key="3">
    <source>
        <dbReference type="PROSITE-ProRule" id="PRU00433"/>
    </source>
</evidence>
<dbReference type="PROSITE" id="PS51007">
    <property type="entry name" value="CYTC"/>
    <property type="match status" value="1"/>
</dbReference>
<accession>A0ABV8A248</accession>
<dbReference type="InterPro" id="IPR009056">
    <property type="entry name" value="Cyt_c-like_dom"/>
</dbReference>
<organism evidence="6 7">
    <name type="scientific">Deinococcus antarcticus</name>
    <dbReference type="NCBI Taxonomy" id="1298767"/>
    <lineage>
        <taxon>Bacteria</taxon>
        <taxon>Thermotogati</taxon>
        <taxon>Deinococcota</taxon>
        <taxon>Deinococci</taxon>
        <taxon>Deinococcales</taxon>
        <taxon>Deinococcaceae</taxon>
        <taxon>Deinococcus</taxon>
    </lineage>
</organism>
<gene>
    <name evidence="6" type="ORF">ACFOPQ_00775</name>
</gene>
<evidence type="ECO:0000313" key="7">
    <source>
        <dbReference type="Proteomes" id="UP001595748"/>
    </source>
</evidence>
<feature type="domain" description="Cytochrome c" evidence="5">
    <location>
        <begin position="61"/>
        <end position="184"/>
    </location>
</feature>
<sequence>MGLRVTKAVTLTNKKTFDSGKGNLCASCHQSRSDVAKGVPTEAQPAARVGPRSAAHHGPQADMMVGTNAYEFAGKTYSSGDHYGEIDNTCVTCHMGLPKGRYGLNAAIGGHGMNMAADVHENEVLNTAGCVSCHKDIKTADSKRAWSKAGGAGVTWVPSSKIYAITAEADYDQDGTKEYMQDEVQGLMDRLVNQQGTGAMQKNVPSTPKALTSVIRPPQAPPTPATRWAHCTTTASCWKTAAAAFTTPRTPFNS</sequence>
<reference evidence="7" key="1">
    <citation type="journal article" date="2019" name="Int. J. Syst. Evol. Microbiol.">
        <title>The Global Catalogue of Microorganisms (GCM) 10K type strain sequencing project: providing services to taxonomists for standard genome sequencing and annotation.</title>
        <authorList>
            <consortium name="The Broad Institute Genomics Platform"/>
            <consortium name="The Broad Institute Genome Sequencing Center for Infectious Disease"/>
            <person name="Wu L."/>
            <person name="Ma J."/>
        </authorList>
    </citation>
    <scope>NUCLEOTIDE SEQUENCE [LARGE SCALE GENOMIC DNA]</scope>
    <source>
        <strain evidence="7">CCTCC AB 2013263</strain>
    </source>
</reference>
<dbReference type="SUPFAM" id="SSF48695">
    <property type="entry name" value="Multiheme cytochromes"/>
    <property type="match status" value="1"/>
</dbReference>
<protein>
    <recommendedName>
        <fullName evidence="5">Cytochrome c domain-containing protein</fullName>
    </recommendedName>
</protein>
<evidence type="ECO:0000313" key="6">
    <source>
        <dbReference type="EMBL" id="MFC3859306.1"/>
    </source>
</evidence>
<dbReference type="Proteomes" id="UP001595748">
    <property type="component" value="Unassembled WGS sequence"/>
</dbReference>
<evidence type="ECO:0000256" key="4">
    <source>
        <dbReference type="SAM" id="MobiDB-lite"/>
    </source>
</evidence>